<evidence type="ECO:0000256" key="1">
    <source>
        <dbReference type="ARBA" id="ARBA00009437"/>
    </source>
</evidence>
<evidence type="ECO:0000313" key="7">
    <source>
        <dbReference type="Proteomes" id="UP000229340"/>
    </source>
</evidence>
<dbReference type="Proteomes" id="UP000229340">
    <property type="component" value="Chromosome"/>
</dbReference>
<reference evidence="7" key="1">
    <citation type="submission" date="2017-11" db="EMBL/GenBank/DDBJ databases">
        <title>Complete genome sequence of Moraxella osloensis NP7 isolated from human skin.</title>
        <authorList>
            <person name="Lee K."/>
            <person name="Lim J.Y."/>
            <person name="Hwang I."/>
        </authorList>
    </citation>
    <scope>NUCLEOTIDE SEQUENCE [LARGE SCALE GENOMIC DNA]</scope>
    <source>
        <strain evidence="7">NP7</strain>
    </source>
</reference>
<keyword evidence="3" id="KW-0238">DNA-binding</keyword>
<sequence>MNQSDFGQLLIFHSIVQEKSITNAAKKLGITVPSVSKALKTLERNVGIALFVRTTRKLQLTDAGEQLYSQTREPISRLQNTWQHIGDQYHQPSGLVRITLSQL</sequence>
<dbReference type="PANTHER" id="PTHR30419">
    <property type="entry name" value="HTH-TYPE TRANSCRIPTIONAL REGULATOR YBHD"/>
    <property type="match status" value="1"/>
</dbReference>
<dbReference type="RefSeq" id="WP_100270688.1">
    <property type="nucleotide sequence ID" value="NZ_CP024443.1"/>
</dbReference>
<comment type="similarity">
    <text evidence="1">Belongs to the LysR transcriptional regulatory family.</text>
</comment>
<keyword evidence="2" id="KW-0805">Transcription regulation</keyword>
<dbReference type="InterPro" id="IPR036390">
    <property type="entry name" value="WH_DNA-bd_sf"/>
</dbReference>
<accession>A0A2I5HS25</accession>
<dbReference type="InterPro" id="IPR036388">
    <property type="entry name" value="WH-like_DNA-bd_sf"/>
</dbReference>
<dbReference type="InterPro" id="IPR050950">
    <property type="entry name" value="HTH-type_LysR_regulators"/>
</dbReference>
<dbReference type="PROSITE" id="PS50931">
    <property type="entry name" value="HTH_LYSR"/>
    <property type="match status" value="1"/>
</dbReference>
<dbReference type="GO" id="GO:0005829">
    <property type="term" value="C:cytosol"/>
    <property type="evidence" value="ECO:0007669"/>
    <property type="project" value="TreeGrafter"/>
</dbReference>
<dbReference type="Gene3D" id="1.10.10.10">
    <property type="entry name" value="Winged helix-like DNA-binding domain superfamily/Winged helix DNA-binding domain"/>
    <property type="match status" value="1"/>
</dbReference>
<dbReference type="GO" id="GO:0003700">
    <property type="term" value="F:DNA-binding transcription factor activity"/>
    <property type="evidence" value="ECO:0007669"/>
    <property type="project" value="InterPro"/>
</dbReference>
<dbReference type="PRINTS" id="PR00039">
    <property type="entry name" value="HTHLYSR"/>
</dbReference>
<dbReference type="GO" id="GO:0003677">
    <property type="term" value="F:DNA binding"/>
    <property type="evidence" value="ECO:0007669"/>
    <property type="project" value="UniProtKB-KW"/>
</dbReference>
<evidence type="ECO:0000256" key="4">
    <source>
        <dbReference type="ARBA" id="ARBA00023163"/>
    </source>
</evidence>
<dbReference type="EMBL" id="CP024443">
    <property type="protein sequence ID" value="ATW71310.1"/>
    <property type="molecule type" value="Genomic_DNA"/>
</dbReference>
<protein>
    <recommendedName>
        <fullName evidence="5">HTH lysR-type domain-containing protein</fullName>
    </recommendedName>
</protein>
<dbReference type="Pfam" id="PF00126">
    <property type="entry name" value="HTH_1"/>
    <property type="match status" value="1"/>
</dbReference>
<feature type="domain" description="HTH lysR-type" evidence="5">
    <location>
        <begin position="1"/>
        <end position="61"/>
    </location>
</feature>
<dbReference type="PANTHER" id="PTHR30419:SF30">
    <property type="entry name" value="LYSR FAMILY TRANSCRIPTIONAL REGULATOR"/>
    <property type="match status" value="1"/>
</dbReference>
<proteinExistence type="inferred from homology"/>
<name>A0A2I5HS25_FAUOS</name>
<evidence type="ECO:0000256" key="2">
    <source>
        <dbReference type="ARBA" id="ARBA00023015"/>
    </source>
</evidence>
<dbReference type="SUPFAM" id="SSF46785">
    <property type="entry name" value="Winged helix' DNA-binding domain"/>
    <property type="match status" value="1"/>
</dbReference>
<evidence type="ECO:0000259" key="5">
    <source>
        <dbReference type="PROSITE" id="PS50931"/>
    </source>
</evidence>
<dbReference type="InterPro" id="IPR000847">
    <property type="entry name" value="LysR_HTH_N"/>
</dbReference>
<keyword evidence="4" id="KW-0804">Transcription</keyword>
<evidence type="ECO:0000313" key="6">
    <source>
        <dbReference type="EMBL" id="ATW71310.1"/>
    </source>
</evidence>
<gene>
    <name evidence="6" type="ORF">NP7_13410</name>
</gene>
<dbReference type="FunFam" id="1.10.10.10:FF:000001">
    <property type="entry name" value="LysR family transcriptional regulator"/>
    <property type="match status" value="1"/>
</dbReference>
<evidence type="ECO:0000256" key="3">
    <source>
        <dbReference type="ARBA" id="ARBA00023125"/>
    </source>
</evidence>
<dbReference type="AlphaFoldDB" id="A0A2I5HS25"/>
<organism evidence="6 7">
    <name type="scientific">Faucicola osloensis</name>
    <name type="common">Moraxella osloensis</name>
    <dbReference type="NCBI Taxonomy" id="34062"/>
    <lineage>
        <taxon>Bacteria</taxon>
        <taxon>Pseudomonadati</taxon>
        <taxon>Pseudomonadota</taxon>
        <taxon>Gammaproteobacteria</taxon>
        <taxon>Moraxellales</taxon>
        <taxon>Moraxellaceae</taxon>
        <taxon>Faucicola</taxon>
    </lineage>
</organism>